<organism evidence="1 2">
    <name type="scientific">Scortum barcoo</name>
    <name type="common">barcoo grunter</name>
    <dbReference type="NCBI Taxonomy" id="214431"/>
    <lineage>
        <taxon>Eukaryota</taxon>
        <taxon>Metazoa</taxon>
        <taxon>Chordata</taxon>
        <taxon>Craniata</taxon>
        <taxon>Vertebrata</taxon>
        <taxon>Euteleostomi</taxon>
        <taxon>Actinopterygii</taxon>
        <taxon>Neopterygii</taxon>
        <taxon>Teleostei</taxon>
        <taxon>Neoteleostei</taxon>
        <taxon>Acanthomorphata</taxon>
        <taxon>Eupercaria</taxon>
        <taxon>Centrarchiformes</taxon>
        <taxon>Terapontoidei</taxon>
        <taxon>Terapontidae</taxon>
        <taxon>Scortum</taxon>
    </lineage>
</organism>
<gene>
    <name evidence="1" type="ORF">L3Q82_024181</name>
</gene>
<protein>
    <submittedName>
        <fullName evidence="1">Uncharacterized protein</fullName>
    </submittedName>
</protein>
<proteinExistence type="predicted"/>
<accession>A0ACB8WV36</accession>
<reference evidence="1" key="1">
    <citation type="submission" date="2022-04" db="EMBL/GenBank/DDBJ databases">
        <title>Jade perch genome.</title>
        <authorList>
            <person name="Chao B."/>
        </authorList>
    </citation>
    <scope>NUCLEOTIDE SEQUENCE</scope>
    <source>
        <strain evidence="1">CB-2022</strain>
    </source>
</reference>
<evidence type="ECO:0000313" key="1">
    <source>
        <dbReference type="EMBL" id="KAI3371610.1"/>
    </source>
</evidence>
<keyword evidence="2" id="KW-1185">Reference proteome</keyword>
<dbReference type="EMBL" id="CM041536">
    <property type="protein sequence ID" value="KAI3371610.1"/>
    <property type="molecule type" value="Genomic_DNA"/>
</dbReference>
<name>A0ACB8WV36_9TELE</name>
<dbReference type="Proteomes" id="UP000831701">
    <property type="component" value="Chromosome 6"/>
</dbReference>
<sequence length="481" mass="54690">MIVTEMDTTFDNITYYTDSNVVLGYIHNQSRRFYVYIHNRIQRIHQSPCSAACGNCTPSIDQDQLLRVGGRIEQSGLTVNETHPIIIPGRHHLGTLLVSYYHEAVKHQGRHLTEGAIRAAGFWLVGAKRCISSLLHRCITCRKLRGKTEHQQMAALPAERLQVAPHFTYVGVDVFGPWDIVSRRTRGGVSNSKRWAVMFSCMCSRAVHIEVIEAMSSSSFINALRRFFAVRGPAKQIRSDCRTNFISASRELEMDKTNPGFNSVEKYLETQSCTWVFNPPHASHMGGAWERMIGIARCILDCMLLEQRKSHLTHEVLITLMAEVAAIMNARPLIPVSLDPESPLILTPAMLLTLKTGSAPAPLSGSFEEVDLVREEWKRVQGLADMFWNRWKHEYLKTLQLRHKWQGRRQSLQERDIVLLKDNQAKRNQWPMGIIVKTFPGEDGLVRKVEVEVVKDGIRKTFSRPITEVVLLLSPKTDSVQ</sequence>
<comment type="caution">
    <text evidence="1">The sequence shown here is derived from an EMBL/GenBank/DDBJ whole genome shotgun (WGS) entry which is preliminary data.</text>
</comment>
<evidence type="ECO:0000313" key="2">
    <source>
        <dbReference type="Proteomes" id="UP000831701"/>
    </source>
</evidence>